<dbReference type="PANTHER" id="PTHR46055:SF4">
    <property type="entry name" value="CIRCADIAN CLOCK PROTEIN PASD1"/>
    <property type="match status" value="1"/>
</dbReference>
<dbReference type="GeneID" id="109376306"/>
<organism evidence="6 7">
    <name type="scientific">Hipposideros armiger</name>
    <name type="common">Great Himalayan leaf-nosed bat</name>
    <dbReference type="NCBI Taxonomy" id="186990"/>
    <lineage>
        <taxon>Eukaryota</taxon>
        <taxon>Metazoa</taxon>
        <taxon>Chordata</taxon>
        <taxon>Craniata</taxon>
        <taxon>Vertebrata</taxon>
        <taxon>Euteleostomi</taxon>
        <taxon>Mammalia</taxon>
        <taxon>Eutheria</taxon>
        <taxon>Laurasiatheria</taxon>
        <taxon>Chiroptera</taxon>
        <taxon>Yinpterochiroptera</taxon>
        <taxon>Rhinolophoidea</taxon>
        <taxon>Hipposideridae</taxon>
        <taxon>Hipposideros</taxon>
    </lineage>
</organism>
<dbReference type="PROSITE" id="PS50112">
    <property type="entry name" value="PAS"/>
    <property type="match status" value="1"/>
</dbReference>
<dbReference type="CTD" id="139135"/>
<feature type="compositionally biased region" description="Polar residues" evidence="4">
    <location>
        <begin position="257"/>
        <end position="267"/>
    </location>
</feature>
<dbReference type="InterPro" id="IPR013767">
    <property type="entry name" value="PAS_fold"/>
</dbReference>
<keyword evidence="6" id="KW-1185">Reference proteome</keyword>
<feature type="compositionally biased region" description="Acidic residues" evidence="4">
    <location>
        <begin position="347"/>
        <end position="415"/>
    </location>
</feature>
<dbReference type="GO" id="GO:0032922">
    <property type="term" value="P:circadian regulation of gene expression"/>
    <property type="evidence" value="ECO:0007669"/>
    <property type="project" value="InterPro"/>
</dbReference>
<reference evidence="7" key="1">
    <citation type="submission" date="2025-08" db="UniProtKB">
        <authorList>
            <consortium name="RefSeq"/>
        </authorList>
    </citation>
    <scope>IDENTIFICATION</scope>
    <source>
        <tissue evidence="7">Muscle</tissue>
    </source>
</reference>
<protein>
    <submittedName>
        <fullName evidence="7">Circadian clock protein PASD1</fullName>
    </submittedName>
</protein>
<feature type="coiled-coil region" evidence="3">
    <location>
        <begin position="509"/>
        <end position="543"/>
    </location>
</feature>
<keyword evidence="2" id="KW-0539">Nucleus</keyword>
<evidence type="ECO:0000313" key="7">
    <source>
        <dbReference type="RefSeq" id="XP_019487723.1"/>
    </source>
</evidence>
<dbReference type="GO" id="GO:0045892">
    <property type="term" value="P:negative regulation of DNA-templated transcription"/>
    <property type="evidence" value="ECO:0007669"/>
    <property type="project" value="TreeGrafter"/>
</dbReference>
<dbReference type="InterPro" id="IPR000014">
    <property type="entry name" value="PAS"/>
</dbReference>
<evidence type="ECO:0000313" key="6">
    <source>
        <dbReference type="Proteomes" id="UP000694851"/>
    </source>
</evidence>
<feature type="compositionally biased region" description="Polar residues" evidence="4">
    <location>
        <begin position="725"/>
        <end position="736"/>
    </location>
</feature>
<keyword evidence="3" id="KW-0175">Coiled coil</keyword>
<dbReference type="Pfam" id="PF00989">
    <property type="entry name" value="PAS"/>
    <property type="match status" value="1"/>
</dbReference>
<dbReference type="Gene3D" id="3.30.450.20">
    <property type="entry name" value="PAS domain"/>
    <property type="match status" value="1"/>
</dbReference>
<name>A0A8B7QJ65_HIPAR</name>
<feature type="compositionally biased region" description="Basic and acidic residues" evidence="4">
    <location>
        <begin position="461"/>
        <end position="470"/>
    </location>
</feature>
<dbReference type="InterPro" id="IPR047230">
    <property type="entry name" value="CLOCK-like"/>
</dbReference>
<dbReference type="CDD" id="cd00130">
    <property type="entry name" value="PAS"/>
    <property type="match status" value="1"/>
</dbReference>
<dbReference type="GO" id="GO:1990513">
    <property type="term" value="C:CLOCK-BMAL transcription complex"/>
    <property type="evidence" value="ECO:0007669"/>
    <property type="project" value="TreeGrafter"/>
</dbReference>
<gene>
    <name evidence="7" type="primary">PASD1</name>
</gene>
<feature type="compositionally biased region" description="Low complexity" evidence="4">
    <location>
        <begin position="671"/>
        <end position="683"/>
    </location>
</feature>
<feature type="domain" description="PAS" evidence="5">
    <location>
        <begin position="77"/>
        <end position="136"/>
    </location>
</feature>
<dbReference type="Proteomes" id="UP000694851">
    <property type="component" value="Unplaced"/>
</dbReference>
<dbReference type="KEGG" id="hai:109376306"/>
<dbReference type="AlphaFoldDB" id="A0A8B7QJ65"/>
<keyword evidence="1" id="KW-0090">Biological rhythms</keyword>
<evidence type="ECO:0000259" key="5">
    <source>
        <dbReference type="PROSITE" id="PS50112"/>
    </source>
</evidence>
<dbReference type="PANTHER" id="PTHR46055">
    <property type="entry name" value="CIRCADIAN LOCOMOTER OUTPUT CYCLES PROTEIN KAPUT"/>
    <property type="match status" value="1"/>
</dbReference>
<dbReference type="RefSeq" id="XP_019487723.1">
    <property type="nucleotide sequence ID" value="XM_019632178.1"/>
</dbReference>
<dbReference type="SMART" id="SM00091">
    <property type="entry name" value="PAS"/>
    <property type="match status" value="1"/>
</dbReference>
<feature type="region of interest" description="Disordered" evidence="4">
    <location>
        <begin position="636"/>
        <end position="683"/>
    </location>
</feature>
<feature type="region of interest" description="Disordered" evidence="4">
    <location>
        <begin position="725"/>
        <end position="787"/>
    </location>
</feature>
<dbReference type="InterPro" id="IPR035965">
    <property type="entry name" value="PAS-like_dom_sf"/>
</dbReference>
<feature type="compositionally biased region" description="Acidic residues" evidence="4">
    <location>
        <begin position="423"/>
        <end position="445"/>
    </location>
</feature>
<dbReference type="OrthoDB" id="411251at2759"/>
<evidence type="ECO:0000256" key="2">
    <source>
        <dbReference type="ARBA" id="ARBA00023242"/>
    </source>
</evidence>
<feature type="region of interest" description="Disordered" evidence="4">
    <location>
        <begin position="254"/>
        <end position="287"/>
    </location>
</feature>
<dbReference type="GO" id="GO:0000981">
    <property type="term" value="F:DNA-binding transcription factor activity, RNA polymerase II-specific"/>
    <property type="evidence" value="ECO:0007669"/>
    <property type="project" value="InterPro"/>
</dbReference>
<feature type="region of interest" description="Disordered" evidence="4">
    <location>
        <begin position="345"/>
        <end position="479"/>
    </location>
</feature>
<sequence length="787" mass="89229">MDADNEGRGKRNVSHMAETEKKKFVNTFFTEMYALMQAYGFSVTDDEAKNLWRTCALSQKKKANQGKSRKKSDCYSFEDFQSMALQSLDGFLLILSTDGVIMFVTENVSSILGYLPDELVGQRLLSLLPEEEKREIFRKIALTFPVSNIVGEHNEFCCHLRRAQARHSDFPTYEYVKFIMSVEDLAEGPVTLLKSCFPRQTYNMSLSTVLPLEDRFYMVGTVCVLRAPILQELADMKKANEDVIVIQDSDEECPSSDYRSVQSQESPRMQKMQCQSAQAPAAASDDEVDIVENKKYGPQECIPVISIDSDTSSVTNISEARFPGKSLQRFQFKYEVRSLRVVVKGNEEDEGEEEDEVEEVAEVKEDDEGEEEYEVYDAEDEDENEEEDEDENKDEDEEDNEDDDEEEEEVEDEDKNDDKDENKDEDEVDEGGEEEEVDQMEEMDEVATPPQEENNEDEVNQMDKMEEAPHESTSSSTQLADTIAQLSHIPLEFRAYIAKRELELTNMFKEQLKEKTQMFQADLKSQQDAMDKMKEQLKKLQNPKLKALVAPLKRTGNSQSKSFEPLFKKQCTDRVNVTEFLYPDLTVSRYFHESCSPQPLKSPEELGKSGSASTQTQPLVGPLQLVAEQQSSGYYQDENLGGQKEESRGFFPKDQQGSSMNPLALALNPNSETTSASSSPSAVASDTNVVKLQIPQEYCQIGQQLSTPQRRLYLKLNTWQSSETVTMQDQATQPQVLASEAEAQERSEPKASQDPAEDSSEQASCFLSGTQPDLQEEMQEPCRDTKP</sequence>
<evidence type="ECO:0000256" key="4">
    <source>
        <dbReference type="SAM" id="MobiDB-lite"/>
    </source>
</evidence>
<accession>A0A8B7QJ65</accession>
<dbReference type="GO" id="GO:0042754">
    <property type="term" value="P:negative regulation of circadian rhythm"/>
    <property type="evidence" value="ECO:0007669"/>
    <property type="project" value="TreeGrafter"/>
</dbReference>
<evidence type="ECO:0000256" key="3">
    <source>
        <dbReference type="SAM" id="Coils"/>
    </source>
</evidence>
<feature type="compositionally biased region" description="Polar residues" evidence="4">
    <location>
        <begin position="761"/>
        <end position="773"/>
    </location>
</feature>
<proteinExistence type="predicted"/>
<dbReference type="SUPFAM" id="SSF55785">
    <property type="entry name" value="PYP-like sensor domain (PAS domain)"/>
    <property type="match status" value="1"/>
</dbReference>
<feature type="region of interest" description="Disordered" evidence="4">
    <location>
        <begin position="594"/>
        <end position="618"/>
    </location>
</feature>
<evidence type="ECO:0000256" key="1">
    <source>
        <dbReference type="ARBA" id="ARBA00023108"/>
    </source>
</evidence>